<feature type="transmembrane region" description="Helical" evidence="7">
    <location>
        <begin position="188"/>
        <end position="214"/>
    </location>
</feature>
<dbReference type="PANTHER" id="PTHR30151">
    <property type="entry name" value="ALKANE SULFONATE ABC TRANSPORTER-RELATED, MEMBRANE SUBUNIT"/>
    <property type="match status" value="1"/>
</dbReference>
<evidence type="ECO:0000256" key="4">
    <source>
        <dbReference type="ARBA" id="ARBA00022692"/>
    </source>
</evidence>
<evidence type="ECO:0000256" key="1">
    <source>
        <dbReference type="ARBA" id="ARBA00004651"/>
    </source>
</evidence>
<dbReference type="PROSITE" id="PS50928">
    <property type="entry name" value="ABC_TM1"/>
    <property type="match status" value="1"/>
</dbReference>
<dbReference type="PANTHER" id="PTHR30151:SF20">
    <property type="entry name" value="ABC TRANSPORTER PERMEASE PROTEIN HI_0355-RELATED"/>
    <property type="match status" value="1"/>
</dbReference>
<accession>A0ABS6H767</accession>
<keyword evidence="10" id="KW-1185">Reference proteome</keyword>
<dbReference type="Pfam" id="PF00528">
    <property type="entry name" value="BPD_transp_1"/>
    <property type="match status" value="1"/>
</dbReference>
<gene>
    <name evidence="9" type="ORF">JJQ90_08140</name>
</gene>
<keyword evidence="2 7" id="KW-0813">Transport</keyword>
<comment type="similarity">
    <text evidence="7">Belongs to the binding-protein-dependent transport system permease family.</text>
</comment>
<evidence type="ECO:0000259" key="8">
    <source>
        <dbReference type="PROSITE" id="PS50928"/>
    </source>
</evidence>
<feature type="transmembrane region" description="Helical" evidence="7">
    <location>
        <begin position="82"/>
        <end position="104"/>
    </location>
</feature>
<dbReference type="Proteomes" id="UP000689967">
    <property type="component" value="Unassembled WGS sequence"/>
</dbReference>
<keyword evidence="3" id="KW-1003">Cell membrane</keyword>
<reference evidence="9 10" key="1">
    <citation type="submission" date="2021-01" db="EMBL/GenBank/DDBJ databases">
        <title>Roseomonas sp. nov, a bacterium isolated from an oil production mixture in Yumen Oilfield.</title>
        <authorList>
            <person name="Wu D."/>
        </authorList>
    </citation>
    <scope>NUCLEOTIDE SEQUENCE [LARGE SCALE GENOMIC DNA]</scope>
    <source>
        <strain evidence="9 10">ROY-5-3</strain>
    </source>
</reference>
<feature type="domain" description="ABC transmembrane type-1" evidence="8">
    <location>
        <begin position="78"/>
        <end position="256"/>
    </location>
</feature>
<dbReference type="InterPro" id="IPR000515">
    <property type="entry name" value="MetI-like"/>
</dbReference>
<evidence type="ECO:0000256" key="3">
    <source>
        <dbReference type="ARBA" id="ARBA00022475"/>
    </source>
</evidence>
<sequence>MSGTPSTASAPTGFRVSLPSLRLGWLRRFGVAVLTLATLVLVWEAGVRIFAVPRFILPAPSAVWTETIAVGPALFVDLRATLTTVVGGYIVAILVAFPIAVAISSSRAASSAIYPLLLVKQSIPVVALAPILTVVMGTGESARITITALIAIFPLVVGMATGLSAAPRELLELSASMKASWFKRLVDIRLPCAVPHIFGALKVAIGLALIGAVVAEFVAAERGLGYLIYSSTAYFRLPVAFGAMLVLSCMGMLLFQAVVLAERIFFPWAVGREEDPA</sequence>
<proteinExistence type="inferred from homology"/>
<evidence type="ECO:0000256" key="5">
    <source>
        <dbReference type="ARBA" id="ARBA00022989"/>
    </source>
</evidence>
<evidence type="ECO:0000313" key="9">
    <source>
        <dbReference type="EMBL" id="MBU8543672.1"/>
    </source>
</evidence>
<name>A0ABS6H767_9PROT</name>
<feature type="transmembrane region" description="Helical" evidence="7">
    <location>
        <begin position="116"/>
        <end position="138"/>
    </location>
</feature>
<evidence type="ECO:0000256" key="2">
    <source>
        <dbReference type="ARBA" id="ARBA00022448"/>
    </source>
</evidence>
<comment type="caution">
    <text evidence="9">The sequence shown here is derived from an EMBL/GenBank/DDBJ whole genome shotgun (WGS) entry which is preliminary data.</text>
</comment>
<dbReference type="RefSeq" id="WP_216874235.1">
    <property type="nucleotide sequence ID" value="NZ_JAERQM010000002.1"/>
</dbReference>
<dbReference type="EMBL" id="JAERQM010000002">
    <property type="protein sequence ID" value="MBU8543672.1"/>
    <property type="molecule type" value="Genomic_DNA"/>
</dbReference>
<organism evidence="9 10">
    <name type="scientific">Falsiroseomonas oleicola</name>
    <dbReference type="NCBI Taxonomy" id="2801474"/>
    <lineage>
        <taxon>Bacteria</taxon>
        <taxon>Pseudomonadati</taxon>
        <taxon>Pseudomonadota</taxon>
        <taxon>Alphaproteobacteria</taxon>
        <taxon>Acetobacterales</taxon>
        <taxon>Roseomonadaceae</taxon>
        <taxon>Falsiroseomonas</taxon>
    </lineage>
</organism>
<feature type="transmembrane region" description="Helical" evidence="7">
    <location>
        <begin position="144"/>
        <end position="167"/>
    </location>
</feature>
<keyword evidence="6 7" id="KW-0472">Membrane</keyword>
<protein>
    <submittedName>
        <fullName evidence="9">ABC transporter permease</fullName>
    </submittedName>
</protein>
<keyword evidence="4 7" id="KW-0812">Transmembrane</keyword>
<evidence type="ECO:0000256" key="6">
    <source>
        <dbReference type="ARBA" id="ARBA00023136"/>
    </source>
</evidence>
<feature type="transmembrane region" description="Helical" evidence="7">
    <location>
        <begin position="25"/>
        <end position="43"/>
    </location>
</feature>
<evidence type="ECO:0000313" key="10">
    <source>
        <dbReference type="Proteomes" id="UP000689967"/>
    </source>
</evidence>
<evidence type="ECO:0000256" key="7">
    <source>
        <dbReference type="RuleBase" id="RU363032"/>
    </source>
</evidence>
<keyword evidence="5 7" id="KW-1133">Transmembrane helix</keyword>
<feature type="transmembrane region" description="Helical" evidence="7">
    <location>
        <begin position="234"/>
        <end position="255"/>
    </location>
</feature>
<comment type="subcellular location">
    <subcellularLocation>
        <location evidence="1 7">Cell membrane</location>
        <topology evidence="1 7">Multi-pass membrane protein</topology>
    </subcellularLocation>
</comment>